<dbReference type="AlphaFoldDB" id="A0A7U7J3T0"/>
<dbReference type="Proteomes" id="UP000019184">
    <property type="component" value="Unassembled WGS sequence"/>
</dbReference>
<reference evidence="3 4" key="1">
    <citation type="journal article" date="2014" name="ISME J.">
        <title>Candidatus Competibacter-lineage genomes retrieved from metagenomes reveal functional metabolic diversity.</title>
        <authorList>
            <person name="McIlroy S.J."/>
            <person name="Albertsen M."/>
            <person name="Andresen E.K."/>
            <person name="Saunders A.M."/>
            <person name="Kristiansen R."/>
            <person name="Stokholm-Bjerregaard M."/>
            <person name="Nielsen K.L."/>
            <person name="Nielsen P.H."/>
        </authorList>
    </citation>
    <scope>NUCLEOTIDE SEQUENCE [LARGE SCALE GENOMIC DNA]</scope>
    <source>
        <strain evidence="3 4">Run_B_J11</strain>
    </source>
</reference>
<evidence type="ECO:0000313" key="3">
    <source>
        <dbReference type="EMBL" id="CDH44520.1"/>
    </source>
</evidence>
<keyword evidence="4" id="KW-1185">Reference proteome</keyword>
<feature type="domain" description="Transposase IS66 central" evidence="2">
    <location>
        <begin position="200"/>
        <end position="273"/>
    </location>
</feature>
<organism evidence="3 4">
    <name type="scientific">Candidatus Contendobacter odensis Run_B_J11</name>
    <dbReference type="NCBI Taxonomy" id="1400861"/>
    <lineage>
        <taxon>Bacteria</taxon>
        <taxon>Pseudomonadati</taxon>
        <taxon>Pseudomonadota</taxon>
        <taxon>Gammaproteobacteria</taxon>
        <taxon>Candidatus Competibacteraceae</taxon>
        <taxon>Candidatus Contendibacter</taxon>
    </lineage>
</organism>
<dbReference type="EMBL" id="CBTK010000080">
    <property type="protein sequence ID" value="CDH44520.1"/>
    <property type="molecule type" value="Genomic_DNA"/>
</dbReference>
<accession>A0A7U7J3T0</accession>
<evidence type="ECO:0000313" key="4">
    <source>
        <dbReference type="Proteomes" id="UP000019184"/>
    </source>
</evidence>
<evidence type="ECO:0000259" key="2">
    <source>
        <dbReference type="Pfam" id="PF03050"/>
    </source>
</evidence>
<dbReference type="InterPro" id="IPR004291">
    <property type="entry name" value="Transposase_IS66_central"/>
</dbReference>
<comment type="caution">
    <text evidence="3">The sequence shown here is derived from an EMBL/GenBank/DDBJ whole genome shotgun (WGS) entry which is preliminary data.</text>
</comment>
<feature type="region of interest" description="Disordered" evidence="1">
    <location>
        <begin position="40"/>
        <end position="105"/>
    </location>
</feature>
<evidence type="ECO:0000256" key="1">
    <source>
        <dbReference type="SAM" id="MobiDB-lite"/>
    </source>
</evidence>
<proteinExistence type="predicted"/>
<sequence length="282" mass="30741">MPLSDYSLRQMDDDYVRSLEAEALRGLSLRLLADIKEARERLNQGPGNSSRPPSSRVPWERGASLDPTDESDEAKLDEAEPGAAEPAKTPPARQPGKQPGTPGIGRTQVFQAHEERAHHPAVCAGCGEALEPAGAVVYTGFQAVDLRWGDPARPGLTLWVVDHRYYEIGCACGHHTRAEAGRGAVNPLLAGIELREWRLVGPGLAALIVALSLRFRRSRARIQEFLDQWLKLSLGTIHQTIHEASAAVAPAEDELVEAVLASGLLHADETSWPERGQLLWLN</sequence>
<dbReference type="Pfam" id="PF03050">
    <property type="entry name" value="DDE_Tnp_IS66"/>
    <property type="match status" value="1"/>
</dbReference>
<name>A0A7U7J3T0_9GAMM</name>
<gene>
    <name evidence="3" type="ORF">BN874_1700006</name>
</gene>
<protein>
    <recommendedName>
        <fullName evidence="2">Transposase IS66 central domain-containing protein</fullName>
    </recommendedName>
</protein>